<keyword evidence="5 10" id="KW-1133">Transmembrane helix</keyword>
<dbReference type="Pfam" id="PF03935">
    <property type="entry name" value="SKN1_KRE6_Sbg1"/>
    <property type="match status" value="1"/>
</dbReference>
<dbReference type="PANTHER" id="PTHR31361:SF1">
    <property type="entry name" value="BETA-GLUCAN SYNTHESIS-ASSOCIATED PROTEIN KRE6-RELATED"/>
    <property type="match status" value="1"/>
</dbReference>
<dbReference type="GeneID" id="36287054"/>
<evidence type="ECO:0000256" key="7">
    <source>
        <dbReference type="ARBA" id="ARBA00023180"/>
    </source>
</evidence>
<dbReference type="Gene3D" id="2.60.120.200">
    <property type="match status" value="1"/>
</dbReference>
<evidence type="ECO:0000256" key="9">
    <source>
        <dbReference type="SAM" id="MobiDB-lite"/>
    </source>
</evidence>
<evidence type="ECO:0000256" key="10">
    <source>
        <dbReference type="SAM" id="Phobius"/>
    </source>
</evidence>
<evidence type="ECO:0000256" key="1">
    <source>
        <dbReference type="ARBA" id="ARBA00004606"/>
    </source>
</evidence>
<organism evidence="12">
    <name type="scientific">Pseudogymnoascus destructans</name>
    <dbReference type="NCBI Taxonomy" id="655981"/>
    <lineage>
        <taxon>Eukaryota</taxon>
        <taxon>Fungi</taxon>
        <taxon>Dikarya</taxon>
        <taxon>Ascomycota</taxon>
        <taxon>Pezizomycotina</taxon>
        <taxon>Leotiomycetes</taxon>
        <taxon>Thelebolales</taxon>
        <taxon>Thelebolaceae</taxon>
        <taxon>Pseudogymnoascus</taxon>
    </lineage>
</organism>
<dbReference type="CDD" id="cd02180">
    <property type="entry name" value="GH16_fungal_KRE6_glucanase"/>
    <property type="match status" value="1"/>
</dbReference>
<keyword evidence="3 10" id="KW-0812">Transmembrane</keyword>
<feature type="region of interest" description="Disordered" evidence="9">
    <location>
        <begin position="1"/>
        <end position="135"/>
    </location>
</feature>
<dbReference type="eggNOG" id="ENOG502QR13">
    <property type="taxonomic scope" value="Eukaryota"/>
</dbReference>
<feature type="domain" description="GH16" evidence="11">
    <location>
        <begin position="255"/>
        <end position="604"/>
    </location>
</feature>
<evidence type="ECO:0000256" key="2">
    <source>
        <dbReference type="ARBA" id="ARBA00010962"/>
    </source>
</evidence>
<sequence>MFIQMADRRRPPHVTINSGSEEDILAQEPHNNSSTDSITTRQLLPQPFASSPRSSGATSPIYGGRQFPDSSELLLPRSAPTSYRPYRDVSNATDPYSTRSSRRTSTSSDGGGYGGPFASPFGDRIGGPDDDNVNTQTVTEKYNCVPTPGLLVFPEDVEQDDEMHNPDPDEKEHRDGNIWTKRGAVNLGGLGVLVLGMLSLFIIWPVLTVALNKKNAGHIGCEADPDCLSDSVPLLKNMRTGLIDPDTPETVKTKTAKDGTKLELVFSDEFKKSGRTFYDGDDPYFQAVDIWYGATQDLEWYDPDAVSTDNGTLNLRFDAFQNHFLNYRSGMVQSWNKLCFKGGRLEASISLPGRGDVEGFWPGFWAMGNLGRPGYLSTTDGLWPYSYEDKCDVGITKNQSSSDGLSLLPGMRLPACTCAAEDHPSPGKSRSAPEIDCIEASVDFLDPAVTSSYTGTASQSFQLAPFDIWYQPDYNFVELYDQQVTEMNTYRGGPYQEAFSAVTYLNNNWYDGNAYQTYGFEYKPGAKGDMVWFVGDEYTWKIDPRALRPNGNIGQRIFPEEPMAMIMNFGMSNSFAQVFLADLAKLMPATMRFDYVRIYQDPEEKSVTCDPVGYPTTDYIKNHPEPYANPNLTLWEKTNYNWPQNTFVDGCKA</sequence>
<evidence type="ECO:0000256" key="6">
    <source>
        <dbReference type="ARBA" id="ARBA00023136"/>
    </source>
</evidence>
<dbReference type="EMBL" id="KV441393">
    <property type="protein sequence ID" value="OAF59628.1"/>
    <property type="molecule type" value="Genomic_DNA"/>
</dbReference>
<evidence type="ECO:0000256" key="8">
    <source>
        <dbReference type="ARBA" id="ARBA00023316"/>
    </source>
</evidence>
<dbReference type="OrthoDB" id="412647at2759"/>
<dbReference type="GO" id="GO:0005886">
    <property type="term" value="C:plasma membrane"/>
    <property type="evidence" value="ECO:0007669"/>
    <property type="project" value="TreeGrafter"/>
</dbReference>
<dbReference type="GO" id="GO:0005789">
    <property type="term" value="C:endoplasmic reticulum membrane"/>
    <property type="evidence" value="ECO:0007669"/>
    <property type="project" value="TreeGrafter"/>
</dbReference>
<proteinExistence type="inferred from homology"/>
<dbReference type="Proteomes" id="UP000077154">
    <property type="component" value="Unassembled WGS sequence"/>
</dbReference>
<keyword evidence="4" id="KW-0735">Signal-anchor</keyword>
<evidence type="ECO:0000259" key="11">
    <source>
        <dbReference type="PROSITE" id="PS51762"/>
    </source>
</evidence>
<dbReference type="InterPro" id="IPR013320">
    <property type="entry name" value="ConA-like_dom_sf"/>
</dbReference>
<dbReference type="PANTHER" id="PTHR31361">
    <property type="entry name" value="BETA-GLUCAN SYNTHESIS-ASSOCIATED PROTEIN KRE6-RELATED"/>
    <property type="match status" value="1"/>
</dbReference>
<dbReference type="GO" id="GO:0015926">
    <property type="term" value="F:glucosidase activity"/>
    <property type="evidence" value="ECO:0007669"/>
    <property type="project" value="TreeGrafter"/>
</dbReference>
<dbReference type="InterPro" id="IPR000757">
    <property type="entry name" value="Beta-glucanase-like"/>
</dbReference>
<feature type="transmembrane region" description="Helical" evidence="10">
    <location>
        <begin position="184"/>
        <end position="207"/>
    </location>
</feature>
<dbReference type="VEuPathDB" id="FungiDB:GMDG_03642"/>
<protein>
    <recommendedName>
        <fullName evidence="11">GH16 domain-containing protein</fullName>
    </recommendedName>
</protein>
<keyword evidence="7" id="KW-0325">Glycoprotein</keyword>
<feature type="compositionally biased region" description="Polar residues" evidence="9">
    <location>
        <begin position="29"/>
        <end position="58"/>
    </location>
</feature>
<accession>A0A177AC11</accession>
<evidence type="ECO:0000256" key="5">
    <source>
        <dbReference type="ARBA" id="ARBA00022989"/>
    </source>
</evidence>
<comment type="subcellular location">
    <subcellularLocation>
        <location evidence="1">Membrane</location>
        <topology evidence="1">Single-pass type II membrane protein</topology>
    </subcellularLocation>
</comment>
<evidence type="ECO:0000256" key="4">
    <source>
        <dbReference type="ARBA" id="ARBA00022968"/>
    </source>
</evidence>
<dbReference type="SUPFAM" id="SSF49899">
    <property type="entry name" value="Concanavalin A-like lectins/glucanases"/>
    <property type="match status" value="1"/>
</dbReference>
<dbReference type="GO" id="GO:0006078">
    <property type="term" value="P:(1-&gt;6)-beta-D-glucan biosynthetic process"/>
    <property type="evidence" value="ECO:0007669"/>
    <property type="project" value="TreeGrafter"/>
</dbReference>
<comment type="similarity">
    <text evidence="2">Belongs to the SKN1/KRE6 family.</text>
</comment>
<keyword evidence="8" id="KW-0961">Cell wall biogenesis/degradation</keyword>
<name>A0A177AC11_9PEZI</name>
<dbReference type="GO" id="GO:0031505">
    <property type="term" value="P:fungal-type cell wall organization"/>
    <property type="evidence" value="ECO:0007669"/>
    <property type="project" value="TreeGrafter"/>
</dbReference>
<feature type="compositionally biased region" description="Low complexity" evidence="9">
    <location>
        <begin position="97"/>
        <end position="108"/>
    </location>
</feature>
<gene>
    <name evidence="12" type="ORF">VC83_03981</name>
</gene>
<dbReference type="RefSeq" id="XP_024324911.1">
    <property type="nucleotide sequence ID" value="XM_024467619.1"/>
</dbReference>
<dbReference type="InterPro" id="IPR005629">
    <property type="entry name" value="Skn1/Kre6/Sbg1"/>
</dbReference>
<dbReference type="PROSITE" id="PS51762">
    <property type="entry name" value="GH16_2"/>
    <property type="match status" value="1"/>
</dbReference>
<evidence type="ECO:0000313" key="12">
    <source>
        <dbReference type="EMBL" id="OAF59628.1"/>
    </source>
</evidence>
<keyword evidence="6 10" id="KW-0472">Membrane</keyword>
<evidence type="ECO:0000256" key="3">
    <source>
        <dbReference type="ARBA" id="ARBA00022692"/>
    </source>
</evidence>
<reference evidence="12" key="1">
    <citation type="submission" date="2016-03" db="EMBL/GenBank/DDBJ databases">
        <title>Updated assembly of Pseudogymnoascus destructans, the fungus causing white-nose syndrome of bats.</title>
        <authorList>
            <person name="Palmer J.M."/>
            <person name="Drees K.P."/>
            <person name="Foster J.T."/>
            <person name="Lindner D.L."/>
        </authorList>
    </citation>
    <scope>NUCLEOTIDE SEQUENCE [LARGE SCALE GENOMIC DNA]</scope>
    <source>
        <strain evidence="12">20631-21</strain>
    </source>
</reference>
<dbReference type="AlphaFoldDB" id="A0A177AC11"/>